<keyword evidence="13" id="KW-1185">Reference proteome</keyword>
<dbReference type="NCBIfam" id="NF002636">
    <property type="entry name" value="PRK02304.1-5"/>
    <property type="match status" value="1"/>
</dbReference>
<dbReference type="InterPro" id="IPR005764">
    <property type="entry name" value="Ade_phspho_trans"/>
</dbReference>
<evidence type="ECO:0000256" key="4">
    <source>
        <dbReference type="ARBA" id="ARBA00004659"/>
    </source>
</evidence>
<dbReference type="InterPro" id="IPR029057">
    <property type="entry name" value="PRTase-like"/>
</dbReference>
<dbReference type="OrthoDB" id="363185at2759"/>
<dbReference type="PANTHER" id="PTHR32315">
    <property type="entry name" value="ADENINE PHOSPHORIBOSYLTRANSFERASE"/>
    <property type="match status" value="1"/>
</dbReference>
<evidence type="ECO:0000256" key="1">
    <source>
        <dbReference type="ARBA" id="ARBA00000868"/>
    </source>
</evidence>
<keyword evidence="9 12" id="KW-0808">Transferase</keyword>
<dbReference type="GO" id="GO:0016208">
    <property type="term" value="F:AMP binding"/>
    <property type="evidence" value="ECO:0007669"/>
    <property type="project" value="TreeGrafter"/>
</dbReference>
<comment type="pathway">
    <text evidence="4">Purine metabolism; AMP biosynthesis via salvage pathway; AMP from adenine: step 1/1.</text>
</comment>
<gene>
    <name evidence="12" type="ORF">C1645_770162</name>
</gene>
<evidence type="ECO:0000256" key="10">
    <source>
        <dbReference type="ARBA" id="ARBA00022726"/>
    </source>
</evidence>
<dbReference type="PANTHER" id="PTHR32315:SF3">
    <property type="entry name" value="ADENINE PHOSPHORIBOSYLTRANSFERASE"/>
    <property type="match status" value="1"/>
</dbReference>
<dbReference type="Gene3D" id="3.40.50.2020">
    <property type="match status" value="1"/>
</dbReference>
<dbReference type="Pfam" id="PF00156">
    <property type="entry name" value="Pribosyltran"/>
    <property type="match status" value="1"/>
</dbReference>
<proteinExistence type="inferred from homology"/>
<dbReference type="GO" id="GO:0044209">
    <property type="term" value="P:AMP salvage"/>
    <property type="evidence" value="ECO:0007669"/>
    <property type="project" value="UniProtKB-UniPathway"/>
</dbReference>
<evidence type="ECO:0000256" key="6">
    <source>
        <dbReference type="ARBA" id="ARBA00011893"/>
    </source>
</evidence>
<evidence type="ECO:0000256" key="3">
    <source>
        <dbReference type="ARBA" id="ARBA00004496"/>
    </source>
</evidence>
<dbReference type="InterPro" id="IPR050054">
    <property type="entry name" value="UPRTase/APRTase"/>
</dbReference>
<comment type="similarity">
    <text evidence="5">Belongs to the purine/pyrimidine phosphoribosyltransferase family.</text>
</comment>
<dbReference type="AlphaFoldDB" id="A0A397T5H6"/>
<keyword evidence="7" id="KW-0963">Cytoplasm</keyword>
<comment type="function">
    <text evidence="2">Catalyzes a salvage reaction resulting in the formation of AMP, that is energically less costly than de novo synthesis.</text>
</comment>
<dbReference type="HAMAP" id="MF_00004">
    <property type="entry name" value="Aden_phosphoribosyltr"/>
    <property type="match status" value="1"/>
</dbReference>
<dbReference type="GO" id="GO:0006168">
    <property type="term" value="P:adenine salvage"/>
    <property type="evidence" value="ECO:0007669"/>
    <property type="project" value="InterPro"/>
</dbReference>
<evidence type="ECO:0000256" key="5">
    <source>
        <dbReference type="ARBA" id="ARBA00008391"/>
    </source>
</evidence>
<dbReference type="InterPro" id="IPR000836">
    <property type="entry name" value="PRTase_dom"/>
</dbReference>
<keyword evidence="8 12" id="KW-0328">Glycosyltransferase</keyword>
<organism evidence="12 13">
    <name type="scientific">Glomus cerebriforme</name>
    <dbReference type="NCBI Taxonomy" id="658196"/>
    <lineage>
        <taxon>Eukaryota</taxon>
        <taxon>Fungi</taxon>
        <taxon>Fungi incertae sedis</taxon>
        <taxon>Mucoromycota</taxon>
        <taxon>Glomeromycotina</taxon>
        <taxon>Glomeromycetes</taxon>
        <taxon>Glomerales</taxon>
        <taxon>Glomeraceae</taxon>
        <taxon>Glomus</taxon>
    </lineage>
</organism>
<accession>A0A397T5H6</accession>
<dbReference type="EC" id="2.4.2.7" evidence="6"/>
<dbReference type="UniPathway" id="UPA00588">
    <property type="reaction ID" value="UER00646"/>
</dbReference>
<dbReference type="FunFam" id="3.40.50.2020:FF:000021">
    <property type="entry name" value="Adenine phosphoribosyltransferase"/>
    <property type="match status" value="1"/>
</dbReference>
<dbReference type="STRING" id="658196.A0A397T5H6"/>
<dbReference type="GO" id="GO:0005737">
    <property type="term" value="C:cytoplasm"/>
    <property type="evidence" value="ECO:0007669"/>
    <property type="project" value="UniProtKB-SubCell"/>
</dbReference>
<evidence type="ECO:0000256" key="9">
    <source>
        <dbReference type="ARBA" id="ARBA00022679"/>
    </source>
</evidence>
<reference evidence="12 13" key="1">
    <citation type="submission" date="2018-06" db="EMBL/GenBank/DDBJ databases">
        <title>Comparative genomics reveals the genomic features of Rhizophagus irregularis, R. cerebriforme, R. diaphanum and Gigaspora rosea, and their symbiotic lifestyle signature.</title>
        <authorList>
            <person name="Morin E."/>
            <person name="San Clemente H."/>
            <person name="Chen E.C.H."/>
            <person name="De La Providencia I."/>
            <person name="Hainaut M."/>
            <person name="Kuo A."/>
            <person name="Kohler A."/>
            <person name="Murat C."/>
            <person name="Tang N."/>
            <person name="Roy S."/>
            <person name="Loubradou J."/>
            <person name="Henrissat B."/>
            <person name="Grigoriev I.V."/>
            <person name="Corradi N."/>
            <person name="Roux C."/>
            <person name="Martin F.M."/>
        </authorList>
    </citation>
    <scope>NUCLEOTIDE SEQUENCE [LARGE SCALE GENOMIC DNA]</scope>
    <source>
        <strain evidence="12 13">DAOM 227022</strain>
    </source>
</reference>
<evidence type="ECO:0000256" key="2">
    <source>
        <dbReference type="ARBA" id="ARBA00003968"/>
    </source>
</evidence>
<dbReference type="GO" id="GO:0003999">
    <property type="term" value="F:adenine phosphoribosyltransferase activity"/>
    <property type="evidence" value="ECO:0007669"/>
    <property type="project" value="UniProtKB-EC"/>
</dbReference>
<dbReference type="Proteomes" id="UP000265703">
    <property type="component" value="Unassembled WGS sequence"/>
</dbReference>
<feature type="domain" description="Phosphoribosyltransferase" evidence="11">
    <location>
        <begin position="38"/>
        <end position="175"/>
    </location>
</feature>
<comment type="caution">
    <text evidence="12">The sequence shown here is derived from an EMBL/GenBank/DDBJ whole genome shotgun (WGS) entry which is preliminary data.</text>
</comment>
<sequence length="178" mass="19880">MSDIQNIQDVRSLIRFIPDFPQKGILFQDIFPVFQNPKAVEFLINHIVDHITSTIKEKIDVVVGLESRGFLFAPIVALKLNSAFAPVRKEGKLPGNTINAEYKKEYGVDTFEMQEDAIKQNQNIIIIDDLIATGGTADAAGRLVKKLGGKVLEYIFVIELTELEGCKKLDAPVFSIFK</sequence>
<dbReference type="GO" id="GO:0006166">
    <property type="term" value="P:purine ribonucleoside salvage"/>
    <property type="evidence" value="ECO:0007669"/>
    <property type="project" value="UniProtKB-KW"/>
</dbReference>
<comment type="catalytic activity">
    <reaction evidence="1">
        <text>AMP + diphosphate = 5-phospho-alpha-D-ribose 1-diphosphate + adenine</text>
        <dbReference type="Rhea" id="RHEA:16609"/>
        <dbReference type="ChEBI" id="CHEBI:16708"/>
        <dbReference type="ChEBI" id="CHEBI:33019"/>
        <dbReference type="ChEBI" id="CHEBI:58017"/>
        <dbReference type="ChEBI" id="CHEBI:456215"/>
        <dbReference type="EC" id="2.4.2.7"/>
    </reaction>
</comment>
<evidence type="ECO:0000313" key="12">
    <source>
        <dbReference type="EMBL" id="RIA90294.1"/>
    </source>
</evidence>
<dbReference type="CDD" id="cd06223">
    <property type="entry name" value="PRTases_typeI"/>
    <property type="match status" value="1"/>
</dbReference>
<protein>
    <recommendedName>
        <fullName evidence="6">adenine phosphoribosyltransferase</fullName>
        <ecNumber evidence="6">2.4.2.7</ecNumber>
    </recommendedName>
</protein>
<comment type="subcellular location">
    <subcellularLocation>
        <location evidence="3">Cytoplasm</location>
    </subcellularLocation>
</comment>
<evidence type="ECO:0000313" key="13">
    <source>
        <dbReference type="Proteomes" id="UP000265703"/>
    </source>
</evidence>
<evidence type="ECO:0000256" key="8">
    <source>
        <dbReference type="ARBA" id="ARBA00022676"/>
    </source>
</evidence>
<keyword evidence="10" id="KW-0660">Purine salvage</keyword>
<dbReference type="NCBIfam" id="NF002634">
    <property type="entry name" value="PRK02304.1-3"/>
    <property type="match status" value="1"/>
</dbReference>
<dbReference type="SUPFAM" id="SSF53271">
    <property type="entry name" value="PRTase-like"/>
    <property type="match status" value="1"/>
</dbReference>
<evidence type="ECO:0000256" key="7">
    <source>
        <dbReference type="ARBA" id="ARBA00022490"/>
    </source>
</evidence>
<dbReference type="EMBL" id="QKYT01000185">
    <property type="protein sequence ID" value="RIA90294.1"/>
    <property type="molecule type" value="Genomic_DNA"/>
</dbReference>
<name>A0A397T5H6_9GLOM</name>
<evidence type="ECO:0000259" key="11">
    <source>
        <dbReference type="Pfam" id="PF00156"/>
    </source>
</evidence>
<dbReference type="NCBIfam" id="TIGR01090">
    <property type="entry name" value="apt"/>
    <property type="match status" value="1"/>
</dbReference>
<dbReference type="GO" id="GO:0002055">
    <property type="term" value="F:adenine binding"/>
    <property type="evidence" value="ECO:0007669"/>
    <property type="project" value="TreeGrafter"/>
</dbReference>